<dbReference type="PIRSF" id="PIRSF004749">
    <property type="entry name" value="Pep_def"/>
    <property type="match status" value="1"/>
</dbReference>
<feature type="binding site" evidence="2">
    <location>
        <position position="131"/>
    </location>
    <ligand>
        <name>Fe cation</name>
        <dbReference type="ChEBI" id="CHEBI:24875"/>
    </ligand>
</feature>
<evidence type="ECO:0000256" key="2">
    <source>
        <dbReference type="HAMAP-Rule" id="MF_00163"/>
    </source>
</evidence>
<feature type="active site" evidence="2">
    <location>
        <position position="132"/>
    </location>
</feature>
<comment type="cofactor">
    <cofactor evidence="2">
        <name>Fe(2+)</name>
        <dbReference type="ChEBI" id="CHEBI:29033"/>
    </cofactor>
    <text evidence="2">Binds 1 Fe(2+) ion.</text>
</comment>
<dbReference type="InterPro" id="IPR023635">
    <property type="entry name" value="Peptide_deformylase"/>
</dbReference>
<evidence type="ECO:0000313" key="4">
    <source>
        <dbReference type="Proteomes" id="UP000003934"/>
    </source>
</evidence>
<keyword evidence="2" id="KW-0408">Iron</keyword>
<name>J3TW72_CARRU</name>
<dbReference type="EC" id="3.5.1.88" evidence="2"/>
<gene>
    <name evidence="2 3" type="primary">def</name>
    <name evidence="3" type="ORF">A353_0216</name>
</gene>
<feature type="binding site" evidence="2">
    <location>
        <position position="135"/>
    </location>
    <ligand>
        <name>Fe cation</name>
        <dbReference type="ChEBI" id="CHEBI:24875"/>
    </ligand>
</feature>
<dbReference type="HAMAP" id="MF_00163">
    <property type="entry name" value="Pep_deformylase"/>
    <property type="match status" value="1"/>
</dbReference>
<comment type="similarity">
    <text evidence="1 2">Belongs to the polypeptide deformylase family.</text>
</comment>
<dbReference type="PATRIC" id="fig|1202538.3.peg.185"/>
<dbReference type="NCBIfam" id="TIGR00079">
    <property type="entry name" value="pept_deformyl"/>
    <property type="match status" value="1"/>
</dbReference>
<dbReference type="STRING" id="1202538.A353_0216"/>
<comment type="catalytic activity">
    <reaction evidence="2">
        <text>N-terminal N-formyl-L-methionyl-[peptide] + H2O = N-terminal L-methionyl-[peptide] + formate</text>
        <dbReference type="Rhea" id="RHEA:24420"/>
        <dbReference type="Rhea" id="RHEA-COMP:10639"/>
        <dbReference type="Rhea" id="RHEA-COMP:10640"/>
        <dbReference type="ChEBI" id="CHEBI:15377"/>
        <dbReference type="ChEBI" id="CHEBI:15740"/>
        <dbReference type="ChEBI" id="CHEBI:49298"/>
        <dbReference type="ChEBI" id="CHEBI:64731"/>
        <dbReference type="EC" id="3.5.1.88"/>
    </reaction>
</comment>
<dbReference type="PANTHER" id="PTHR10458:SF22">
    <property type="entry name" value="PEPTIDE DEFORMYLASE"/>
    <property type="match status" value="1"/>
</dbReference>
<protein>
    <recommendedName>
        <fullName evidence="2">Peptide deformylase</fullName>
        <shortName evidence="2">PDF</shortName>
        <ecNumber evidence="2">3.5.1.88</ecNumber>
    </recommendedName>
    <alternativeName>
        <fullName evidence="2">Polypeptide deformylase</fullName>
    </alternativeName>
</protein>
<dbReference type="Gene3D" id="3.90.45.10">
    <property type="entry name" value="Peptide deformylase"/>
    <property type="match status" value="1"/>
</dbReference>
<keyword evidence="2" id="KW-0648">Protein biosynthesis</keyword>
<dbReference type="EMBL" id="CP003543">
    <property type="protein sequence ID" value="AFP84040.1"/>
    <property type="molecule type" value="Genomic_DNA"/>
</dbReference>
<dbReference type="GeneID" id="67454737"/>
<dbReference type="KEGG" id="crh:A353_0216"/>
<dbReference type="HOGENOM" id="CLU_061901_2_1_6"/>
<keyword evidence="4" id="KW-1185">Reference proteome</keyword>
<evidence type="ECO:0000313" key="3">
    <source>
        <dbReference type="EMBL" id="AFP84040.1"/>
    </source>
</evidence>
<dbReference type="GO" id="GO:0046872">
    <property type="term" value="F:metal ion binding"/>
    <property type="evidence" value="ECO:0007669"/>
    <property type="project" value="UniProtKB-KW"/>
</dbReference>
<dbReference type="Pfam" id="PF01327">
    <property type="entry name" value="Pep_deformylase"/>
    <property type="match status" value="1"/>
</dbReference>
<dbReference type="GO" id="GO:0042586">
    <property type="term" value="F:peptide deformylase activity"/>
    <property type="evidence" value="ECO:0007669"/>
    <property type="project" value="UniProtKB-UniRule"/>
</dbReference>
<accession>J3TW72</accession>
<dbReference type="OrthoDB" id="9804313at2"/>
<dbReference type="Proteomes" id="UP000003934">
    <property type="component" value="Chromosome"/>
</dbReference>
<comment type="function">
    <text evidence="2">Removes the formyl group from the N-terminal Met of newly synthesized proteins. Requires at least a dipeptide for an efficient rate of reaction. N-terminal L-methionine is a prerequisite for activity but the enzyme has broad specificity at other positions.</text>
</comment>
<dbReference type="GO" id="GO:0006412">
    <property type="term" value="P:translation"/>
    <property type="evidence" value="ECO:0007669"/>
    <property type="project" value="UniProtKB-UniRule"/>
</dbReference>
<keyword evidence="2" id="KW-0479">Metal-binding</keyword>
<feature type="binding site" evidence="2">
    <location>
        <position position="89"/>
    </location>
    <ligand>
        <name>Fe cation</name>
        <dbReference type="ChEBI" id="CHEBI:24875"/>
    </ligand>
</feature>
<dbReference type="RefSeq" id="WP_014887340.1">
    <property type="nucleotide sequence ID" value="NC_018416.1"/>
</dbReference>
<evidence type="ECO:0000256" key="1">
    <source>
        <dbReference type="ARBA" id="ARBA00010759"/>
    </source>
</evidence>
<reference evidence="3 4" key="1">
    <citation type="journal article" date="2012" name="Mol. Biol. Evol.">
        <title>Genome reduction and co-evolution between the primary and secondary bacterial symbionts of psyllids.</title>
        <authorList>
            <person name="Sloan D.B."/>
            <person name="Moran N.A."/>
        </authorList>
    </citation>
    <scope>NUCLEOTIDE SEQUENCE [LARGE SCALE GENOMIC DNA]</scope>
    <source>
        <strain evidence="3 4">HC</strain>
    </source>
</reference>
<dbReference type="PRINTS" id="PR01576">
    <property type="entry name" value="PDEFORMYLASE"/>
</dbReference>
<dbReference type="AlphaFoldDB" id="J3TW72"/>
<dbReference type="PANTHER" id="PTHR10458">
    <property type="entry name" value="PEPTIDE DEFORMYLASE"/>
    <property type="match status" value="1"/>
</dbReference>
<dbReference type="InterPro" id="IPR036821">
    <property type="entry name" value="Peptide_deformylase_sf"/>
</dbReference>
<keyword evidence="2" id="KW-0378">Hydrolase</keyword>
<dbReference type="SUPFAM" id="SSF56420">
    <property type="entry name" value="Peptide deformylase"/>
    <property type="match status" value="1"/>
</dbReference>
<proteinExistence type="inferred from homology"/>
<sequence length="150" mass="17801">MFKIIKINDKRLRINCKKKLNYNKIKKLYFIKQMIIIMYKKNGIGISSRQLNINNMIIILSIKKNKPIIIINPLILKKSKLCTISNEGCLSIPNFYSSMIRPEKILLKYINLYNIVKKKIFNNLISRCIQHEIDHLFGILILDYYNIIIK</sequence>
<organism evidence="3 4">
    <name type="scientific">Candidatus Carsonella ruddii HC isolate Thao2000</name>
    <dbReference type="NCBI Taxonomy" id="1202538"/>
    <lineage>
        <taxon>Bacteria</taxon>
        <taxon>Pseudomonadati</taxon>
        <taxon>Pseudomonadota</taxon>
        <taxon>Gammaproteobacteria</taxon>
        <taxon>Oceanospirillales</taxon>
        <taxon>Halomonadaceae</taxon>
        <taxon>Zymobacter group</taxon>
        <taxon>Candidatus Carsonella</taxon>
    </lineage>
</organism>